<evidence type="ECO:0000256" key="5">
    <source>
        <dbReference type="ARBA" id="ARBA00039509"/>
    </source>
</evidence>
<dbReference type="PANTHER" id="PTHR46811">
    <property type="entry name" value="COILED-COIL-HELIX-COILED-COIL-HELIX DOMAIN-CONTAINING PROTEIN 7"/>
    <property type="match status" value="1"/>
</dbReference>
<evidence type="ECO:0000313" key="7">
    <source>
        <dbReference type="Proteomes" id="UP001168821"/>
    </source>
</evidence>
<dbReference type="PROSITE" id="PS51808">
    <property type="entry name" value="CHCH"/>
    <property type="match status" value="1"/>
</dbReference>
<dbReference type="AlphaFoldDB" id="A0AA38I4Q3"/>
<dbReference type="Gene3D" id="1.10.287.1130">
    <property type="entry name" value="CytochromE C oxidase copper chaperone"/>
    <property type="match status" value="1"/>
</dbReference>
<evidence type="ECO:0000256" key="3">
    <source>
        <dbReference type="ARBA" id="ARBA00023157"/>
    </source>
</evidence>
<gene>
    <name evidence="6" type="ORF">Zmor_020899</name>
</gene>
<dbReference type="SUPFAM" id="SSF47072">
    <property type="entry name" value="Cysteine alpha-hairpin motif"/>
    <property type="match status" value="1"/>
</dbReference>
<organism evidence="6 7">
    <name type="scientific">Zophobas morio</name>
    <dbReference type="NCBI Taxonomy" id="2755281"/>
    <lineage>
        <taxon>Eukaryota</taxon>
        <taxon>Metazoa</taxon>
        <taxon>Ecdysozoa</taxon>
        <taxon>Arthropoda</taxon>
        <taxon>Hexapoda</taxon>
        <taxon>Insecta</taxon>
        <taxon>Pterygota</taxon>
        <taxon>Neoptera</taxon>
        <taxon>Endopterygota</taxon>
        <taxon>Coleoptera</taxon>
        <taxon>Polyphaga</taxon>
        <taxon>Cucujiformia</taxon>
        <taxon>Tenebrionidae</taxon>
        <taxon>Zophobas</taxon>
    </lineage>
</organism>
<evidence type="ECO:0000256" key="2">
    <source>
        <dbReference type="ARBA" id="ARBA00023128"/>
    </source>
</evidence>
<comment type="subcellular location">
    <subcellularLocation>
        <location evidence="1">Mitochondrion intermembrane space</location>
    </subcellularLocation>
</comment>
<keyword evidence="3" id="KW-1015">Disulfide bond</keyword>
<dbReference type="PANTHER" id="PTHR46811:SF1">
    <property type="entry name" value="COILED-COIL-HELIX-COILED-COIL-HELIX DOMAIN-CONTAINING PROTEIN 7"/>
    <property type="match status" value="1"/>
</dbReference>
<dbReference type="EMBL" id="JALNTZ010000006">
    <property type="protein sequence ID" value="KAJ3649141.1"/>
    <property type="molecule type" value="Genomic_DNA"/>
</dbReference>
<sequence>MKNKDAETLNPCLKEQEQTYKCFHENNFDKDACQLHIENYKTCKAFWNSVRSDRRRKGIYPLLPPVEEREHIKKEYLQAK</sequence>
<comment type="caution">
    <text evidence="6">The sequence shown here is derived from an EMBL/GenBank/DDBJ whole genome shotgun (WGS) entry which is preliminary data.</text>
</comment>
<name>A0AA38I4Q3_9CUCU</name>
<dbReference type="InterPro" id="IPR009069">
    <property type="entry name" value="Cys_alpha_HP_mot_SF"/>
</dbReference>
<proteinExistence type="inferred from homology"/>
<comment type="similarity">
    <text evidence="4">Belongs to the CHCHD7 family.</text>
</comment>
<evidence type="ECO:0000313" key="6">
    <source>
        <dbReference type="EMBL" id="KAJ3649141.1"/>
    </source>
</evidence>
<evidence type="ECO:0000256" key="1">
    <source>
        <dbReference type="ARBA" id="ARBA00004569"/>
    </source>
</evidence>
<accession>A0AA38I4Q3</accession>
<dbReference type="Proteomes" id="UP001168821">
    <property type="component" value="Unassembled WGS sequence"/>
</dbReference>
<keyword evidence="2" id="KW-0496">Mitochondrion</keyword>
<dbReference type="GO" id="GO:0033108">
    <property type="term" value="P:mitochondrial respiratory chain complex assembly"/>
    <property type="evidence" value="ECO:0007669"/>
    <property type="project" value="TreeGrafter"/>
</dbReference>
<keyword evidence="7" id="KW-1185">Reference proteome</keyword>
<dbReference type="InterPro" id="IPR051040">
    <property type="entry name" value="COX23"/>
</dbReference>
<reference evidence="6" key="1">
    <citation type="journal article" date="2023" name="G3 (Bethesda)">
        <title>Whole genome assemblies of Zophobas morio and Tenebrio molitor.</title>
        <authorList>
            <person name="Kaur S."/>
            <person name="Stinson S.A."/>
            <person name="diCenzo G.C."/>
        </authorList>
    </citation>
    <scope>NUCLEOTIDE SEQUENCE</scope>
    <source>
        <strain evidence="6">QUZm001</strain>
    </source>
</reference>
<dbReference type="GO" id="GO:0005758">
    <property type="term" value="C:mitochondrial intermembrane space"/>
    <property type="evidence" value="ECO:0007669"/>
    <property type="project" value="UniProtKB-SubCell"/>
</dbReference>
<evidence type="ECO:0000256" key="4">
    <source>
        <dbReference type="ARBA" id="ARBA00038205"/>
    </source>
</evidence>
<protein>
    <recommendedName>
        <fullName evidence="5">Coiled-coil-helix-coiled-coil-helix domain-containing protein 7</fullName>
    </recommendedName>
</protein>